<dbReference type="SUPFAM" id="SSF51735">
    <property type="entry name" value="NAD(P)-binding Rossmann-fold domains"/>
    <property type="match status" value="1"/>
</dbReference>
<dbReference type="InterPro" id="IPR006368">
    <property type="entry name" value="GDP_Man_deHydtase"/>
</dbReference>
<dbReference type="InterPro" id="IPR016040">
    <property type="entry name" value="NAD(P)-bd_dom"/>
</dbReference>
<comment type="cofactor">
    <cofactor evidence="1">
        <name>NADP(+)</name>
        <dbReference type="ChEBI" id="CHEBI:58349"/>
    </cofactor>
</comment>
<dbReference type="OrthoDB" id="9779041at2"/>
<name>A0A3N1M310_9PROT</name>
<reference evidence="6 7" key="1">
    <citation type="submission" date="2018-11" db="EMBL/GenBank/DDBJ databases">
        <title>Genomic Encyclopedia of Type Strains, Phase IV (KMG-IV): sequencing the most valuable type-strain genomes for metagenomic binning, comparative biology and taxonomic classification.</title>
        <authorList>
            <person name="Goeker M."/>
        </authorList>
    </citation>
    <scope>NUCLEOTIDE SEQUENCE [LARGE SCALE GENOMIC DNA]</scope>
    <source>
        <strain evidence="6 7">DSM 5900</strain>
    </source>
</reference>
<accession>A0A3N1M310</accession>
<dbReference type="EC" id="4.2.1.47" evidence="3"/>
<protein>
    <recommendedName>
        <fullName evidence="3">GDP-mannose 4,6-dehydratase</fullName>
        <ecNumber evidence="3">4.2.1.47</ecNumber>
    </recommendedName>
</protein>
<dbReference type="AlphaFoldDB" id="A0A3N1M310"/>
<evidence type="ECO:0000313" key="6">
    <source>
        <dbReference type="EMBL" id="ROQ00102.1"/>
    </source>
</evidence>
<evidence type="ECO:0000313" key="7">
    <source>
        <dbReference type="Proteomes" id="UP000278222"/>
    </source>
</evidence>
<dbReference type="GO" id="GO:0042351">
    <property type="term" value="P:'de novo' GDP-L-fucose biosynthetic process"/>
    <property type="evidence" value="ECO:0007669"/>
    <property type="project" value="TreeGrafter"/>
</dbReference>
<proteinExistence type="inferred from homology"/>
<dbReference type="PANTHER" id="PTHR43715:SF1">
    <property type="entry name" value="GDP-MANNOSE 4,6 DEHYDRATASE"/>
    <property type="match status" value="1"/>
</dbReference>
<dbReference type="PANTHER" id="PTHR43715">
    <property type="entry name" value="GDP-MANNOSE 4,6-DEHYDRATASE"/>
    <property type="match status" value="1"/>
</dbReference>
<dbReference type="EMBL" id="RJKX01000013">
    <property type="protein sequence ID" value="ROQ00102.1"/>
    <property type="molecule type" value="Genomic_DNA"/>
</dbReference>
<comment type="similarity">
    <text evidence="2">Belongs to the NAD(P)-dependent epimerase/dehydratase family. GDP-mannose 4,6-dehydratase subfamily.</text>
</comment>
<evidence type="ECO:0000259" key="5">
    <source>
        <dbReference type="Pfam" id="PF16363"/>
    </source>
</evidence>
<dbReference type="InterPro" id="IPR036291">
    <property type="entry name" value="NAD(P)-bd_dom_sf"/>
</dbReference>
<organism evidence="6 7">
    <name type="scientific">Stella humosa</name>
    <dbReference type="NCBI Taxonomy" id="94"/>
    <lineage>
        <taxon>Bacteria</taxon>
        <taxon>Pseudomonadati</taxon>
        <taxon>Pseudomonadota</taxon>
        <taxon>Alphaproteobacteria</taxon>
        <taxon>Rhodospirillales</taxon>
        <taxon>Stellaceae</taxon>
        <taxon>Stella</taxon>
    </lineage>
</organism>
<dbReference type="Gene3D" id="3.40.50.720">
    <property type="entry name" value="NAD(P)-binding Rossmann-like Domain"/>
    <property type="match status" value="1"/>
</dbReference>
<evidence type="ECO:0000256" key="1">
    <source>
        <dbReference type="ARBA" id="ARBA00001937"/>
    </source>
</evidence>
<dbReference type="Proteomes" id="UP000278222">
    <property type="component" value="Unassembled WGS sequence"/>
</dbReference>
<keyword evidence="7" id="KW-1185">Reference proteome</keyword>
<evidence type="ECO:0000256" key="2">
    <source>
        <dbReference type="ARBA" id="ARBA00009263"/>
    </source>
</evidence>
<keyword evidence="4" id="KW-0456">Lyase</keyword>
<dbReference type="RefSeq" id="WP_123689418.1">
    <property type="nucleotide sequence ID" value="NZ_AP019700.1"/>
</dbReference>
<dbReference type="GO" id="GO:0008446">
    <property type="term" value="F:GDP-mannose 4,6-dehydratase activity"/>
    <property type="evidence" value="ECO:0007669"/>
    <property type="project" value="UniProtKB-EC"/>
</dbReference>
<comment type="caution">
    <text evidence="6">The sequence shown here is derived from an EMBL/GenBank/DDBJ whole genome shotgun (WGS) entry which is preliminary data.</text>
</comment>
<dbReference type="Pfam" id="PF16363">
    <property type="entry name" value="GDP_Man_Dehyd"/>
    <property type="match status" value="1"/>
</dbReference>
<gene>
    <name evidence="6" type="ORF">EDC65_1898</name>
</gene>
<dbReference type="Gene3D" id="3.90.25.10">
    <property type="entry name" value="UDP-galactose 4-epimerase, domain 1"/>
    <property type="match status" value="1"/>
</dbReference>
<evidence type="ECO:0000256" key="3">
    <source>
        <dbReference type="ARBA" id="ARBA00011989"/>
    </source>
</evidence>
<evidence type="ECO:0000256" key="4">
    <source>
        <dbReference type="ARBA" id="ARBA00023239"/>
    </source>
</evidence>
<feature type="domain" description="NAD(P)-binding" evidence="5">
    <location>
        <begin position="6"/>
        <end position="308"/>
    </location>
</feature>
<sequence length="318" mass="33982">MPSVCLIFGATGQDGRLLARRFARDGFRVIGVSRRPAAEMAVGLGDYAADFERLIGDFAITAPATDALVRAVAPAVIVNVAGLSSVGASFRHPMETLLDNGQLNLFILETLRVARLPARYIFASSGELFGETPPGGADTASLYAPKSPYAVSKASASMILRNYREVFAVNAALAYLFPHESPLRSPDFVLPKIARSLLDLKAGRISELRFGPLDVVRDWGWAEEYMDAIFRQAQLPQPVDLILASGTGTSLRAMVQHGMRKLGLEGHGPLQVDPTLVRPADLARSVGNPAATEQAIGWRATCSGTAVLERLIDLAAAG</sequence>